<organism evidence="1">
    <name type="scientific">Collinsella aerofaciens</name>
    <dbReference type="NCBI Taxonomy" id="74426"/>
    <lineage>
        <taxon>Bacteria</taxon>
        <taxon>Bacillati</taxon>
        <taxon>Actinomycetota</taxon>
        <taxon>Coriobacteriia</taxon>
        <taxon>Coriobacteriales</taxon>
        <taxon>Coriobacteriaceae</taxon>
        <taxon>Collinsella</taxon>
    </lineage>
</organism>
<dbReference type="Gene3D" id="3.30.1240.10">
    <property type="match status" value="1"/>
</dbReference>
<dbReference type="GO" id="GO:0016791">
    <property type="term" value="F:phosphatase activity"/>
    <property type="evidence" value="ECO:0007669"/>
    <property type="project" value="TreeGrafter"/>
</dbReference>
<gene>
    <name evidence="1" type="primary">ywpJ_2</name>
    <name evidence="1" type="ORF">CALFYP39_01909</name>
</gene>
<dbReference type="AlphaFoldDB" id="A0A6N3DQM9"/>
<reference evidence="1" key="1">
    <citation type="submission" date="2019-11" db="EMBL/GenBank/DDBJ databases">
        <authorList>
            <person name="Feng L."/>
        </authorList>
    </citation>
    <scope>NUCLEOTIDE SEQUENCE</scope>
    <source>
        <strain evidence="1">CaerofaciensLFYP39</strain>
    </source>
</reference>
<dbReference type="GO" id="GO:0005829">
    <property type="term" value="C:cytosol"/>
    <property type="evidence" value="ECO:0007669"/>
    <property type="project" value="TreeGrafter"/>
</dbReference>
<name>A0A6N3DQM9_9ACTN</name>
<dbReference type="EMBL" id="CACRTW010000039">
    <property type="protein sequence ID" value="VYU28223.1"/>
    <property type="molecule type" value="Genomic_DNA"/>
</dbReference>
<dbReference type="NCBIfam" id="TIGR00099">
    <property type="entry name" value="Cof-subfamily"/>
    <property type="match status" value="1"/>
</dbReference>
<dbReference type="PROSITE" id="PS01228">
    <property type="entry name" value="COF_1"/>
    <property type="match status" value="1"/>
</dbReference>
<dbReference type="EC" id="3.1.3.-" evidence="1"/>
<proteinExistence type="predicted"/>
<dbReference type="GO" id="GO:0000287">
    <property type="term" value="F:magnesium ion binding"/>
    <property type="evidence" value="ECO:0007669"/>
    <property type="project" value="TreeGrafter"/>
</dbReference>
<dbReference type="PANTHER" id="PTHR10000:SF8">
    <property type="entry name" value="HAD SUPERFAMILY HYDROLASE-LIKE, TYPE 3"/>
    <property type="match status" value="1"/>
</dbReference>
<protein>
    <submittedName>
        <fullName evidence="1">Phosphatase YwpJ</fullName>
        <ecNumber evidence="1">3.1.3.-</ecNumber>
    </submittedName>
</protein>
<dbReference type="InterPro" id="IPR036412">
    <property type="entry name" value="HAD-like_sf"/>
</dbReference>
<accession>A0A6N3DQM9</accession>
<dbReference type="PANTHER" id="PTHR10000">
    <property type="entry name" value="PHOSPHOSERINE PHOSPHATASE"/>
    <property type="match status" value="1"/>
</dbReference>
<dbReference type="RefSeq" id="WP_421755220.1">
    <property type="nucleotide sequence ID" value="NZ_CACRTW010000039.1"/>
</dbReference>
<dbReference type="InterPro" id="IPR000150">
    <property type="entry name" value="Cof"/>
</dbReference>
<sequence>MIVFSDMDGTLLTSDKQMSDATWAMLDELARRGIEFVPCTGRPLSGVFEPILAHPAVHYAVCANGASIWQLDDDVPTDASRATRTLSRPLDRGIAHRIHSIAAGHDVTFDIFADGQCFLPRSLYTRLDEFCGGDPHIAASLKRTRTPIDMDIDSKIDEVETLERIAMYWHDPADRDAIAAELDTLGGIEVTRSYAMNIEVMGEGATKGTALTWLCERLGERLADAWAFGDNINDIPMLQAAGHGMAMINAEPEDRDAADAITEFGNDHDGVARTIMAALALQQPGRAANLGRGYFSCPLVWGS</sequence>
<keyword evidence="1" id="KW-0378">Hydrolase</keyword>
<evidence type="ECO:0000313" key="1">
    <source>
        <dbReference type="EMBL" id="VYU28223.1"/>
    </source>
</evidence>
<dbReference type="PROSITE" id="PS01229">
    <property type="entry name" value="COF_2"/>
    <property type="match status" value="1"/>
</dbReference>
<dbReference type="Gene3D" id="3.40.50.1000">
    <property type="entry name" value="HAD superfamily/HAD-like"/>
    <property type="match status" value="1"/>
</dbReference>
<dbReference type="SUPFAM" id="SSF56784">
    <property type="entry name" value="HAD-like"/>
    <property type="match status" value="1"/>
</dbReference>
<dbReference type="InterPro" id="IPR023214">
    <property type="entry name" value="HAD_sf"/>
</dbReference>
<dbReference type="Pfam" id="PF08282">
    <property type="entry name" value="Hydrolase_3"/>
    <property type="match status" value="1"/>
</dbReference>